<organism evidence="2 3">
    <name type="scientific">Thiohalorhabdus methylotrophus</name>
    <dbReference type="NCBI Taxonomy" id="3242694"/>
    <lineage>
        <taxon>Bacteria</taxon>
        <taxon>Pseudomonadati</taxon>
        <taxon>Pseudomonadota</taxon>
        <taxon>Gammaproteobacteria</taxon>
        <taxon>Thiohalorhabdales</taxon>
        <taxon>Thiohalorhabdaceae</taxon>
        <taxon>Thiohalorhabdus</taxon>
    </lineage>
</organism>
<dbReference type="PANTHER" id="PTHR45947">
    <property type="entry name" value="SULFOQUINOVOSYL TRANSFERASE SQD2"/>
    <property type="match status" value="1"/>
</dbReference>
<sequence length="448" mass="50877">MKNNFVIRVGFLEMALLAEEDCVRPPRVAILYHYMHPDDVVSAHHFDGVAEDLAGQGWSVEALPCNRGCREEGRTYSSREVHKGVLYRRVWRPKFRQASFMGRLANAVWMIVAWSRLGFRRRIYRPDAVLVGTDPVFAVIVAIPLKVLAPKIKVVHWCFDMHPEAALASGVLQSSSLSVRLMQAIIRWAYNRCDIIADLGPCMRRRLRVYGHRAHEVELTPWALGEYPEPVKADPDTRRELFGDASLALLYSGNFGEAHSFEELLRLARLLRTEPGIHFCFAVRGNRSHALKEAVTEEDHNVSFAGFASLAELEKRLGSADIHMASLRPEWSGIAVPSKFFGSLAAGRPVVFAGGGDSGVAEWIRRYEVGWHLAPDGVEEVAHVLRELARNPSSLREIQEHCHCIYQNHFSRKRMTREWDDLLRLHTERTVRSHHARSSERKPLGSEE</sequence>
<protein>
    <submittedName>
        <fullName evidence="2">Glycosyltransferase family 4 protein</fullName>
    </submittedName>
</protein>
<dbReference type="InterPro" id="IPR050194">
    <property type="entry name" value="Glycosyltransferase_grp1"/>
</dbReference>
<dbReference type="RefSeq" id="WP_373657379.1">
    <property type="nucleotide sequence ID" value="NZ_JBGUAW010000020.1"/>
</dbReference>
<feature type="domain" description="Glycosyltransferase subfamily 4-like N-terminal" evidence="1">
    <location>
        <begin position="46"/>
        <end position="221"/>
    </location>
</feature>
<dbReference type="PANTHER" id="PTHR45947:SF3">
    <property type="entry name" value="SULFOQUINOVOSYL TRANSFERASE SQD2"/>
    <property type="match status" value="1"/>
</dbReference>
<evidence type="ECO:0000313" key="3">
    <source>
        <dbReference type="Proteomes" id="UP001575181"/>
    </source>
</evidence>
<dbReference type="Proteomes" id="UP001575181">
    <property type="component" value="Unassembled WGS sequence"/>
</dbReference>
<reference evidence="2 3" key="1">
    <citation type="submission" date="2024-08" db="EMBL/GenBank/DDBJ databases">
        <title>Whole-genome sequencing of halo(alkali)philic microorganisms from hypersaline lakes.</title>
        <authorList>
            <person name="Sorokin D.Y."/>
            <person name="Merkel A.Y."/>
            <person name="Messina E."/>
            <person name="Yakimov M."/>
        </authorList>
    </citation>
    <scope>NUCLEOTIDE SEQUENCE [LARGE SCALE GENOMIC DNA]</scope>
    <source>
        <strain evidence="2 3">Cl-TMA</strain>
    </source>
</reference>
<dbReference type="Gene3D" id="3.40.50.2000">
    <property type="entry name" value="Glycogen Phosphorylase B"/>
    <property type="match status" value="2"/>
</dbReference>
<comment type="caution">
    <text evidence="2">The sequence shown here is derived from an EMBL/GenBank/DDBJ whole genome shotgun (WGS) entry which is preliminary data.</text>
</comment>
<dbReference type="InterPro" id="IPR028098">
    <property type="entry name" value="Glyco_trans_4-like_N"/>
</dbReference>
<dbReference type="EMBL" id="JBGUAW010000020">
    <property type="protein sequence ID" value="MFA9462590.1"/>
    <property type="molecule type" value="Genomic_DNA"/>
</dbReference>
<accession>A0ABV4U2R5</accession>
<proteinExistence type="predicted"/>
<name>A0ABV4U2R5_9GAMM</name>
<dbReference type="SUPFAM" id="SSF53756">
    <property type="entry name" value="UDP-Glycosyltransferase/glycogen phosphorylase"/>
    <property type="match status" value="1"/>
</dbReference>
<keyword evidence="3" id="KW-1185">Reference proteome</keyword>
<dbReference type="Pfam" id="PF13579">
    <property type="entry name" value="Glyco_trans_4_4"/>
    <property type="match status" value="1"/>
</dbReference>
<evidence type="ECO:0000259" key="1">
    <source>
        <dbReference type="Pfam" id="PF13579"/>
    </source>
</evidence>
<dbReference type="Pfam" id="PF13692">
    <property type="entry name" value="Glyco_trans_1_4"/>
    <property type="match status" value="1"/>
</dbReference>
<gene>
    <name evidence="2" type="ORF">ACERLL_17455</name>
</gene>
<dbReference type="CDD" id="cd03794">
    <property type="entry name" value="GT4_WbuB-like"/>
    <property type="match status" value="1"/>
</dbReference>
<evidence type="ECO:0000313" key="2">
    <source>
        <dbReference type="EMBL" id="MFA9462590.1"/>
    </source>
</evidence>